<evidence type="ECO:0000256" key="1">
    <source>
        <dbReference type="SAM" id="Coils"/>
    </source>
</evidence>
<protein>
    <recommendedName>
        <fullName evidence="4">Siphovirus Gp157 family protein</fullName>
    </recommendedName>
</protein>
<gene>
    <name evidence="2" type="ORF">LC0644_1042</name>
</gene>
<evidence type="ECO:0008006" key="4">
    <source>
        <dbReference type="Google" id="ProtNLM"/>
    </source>
</evidence>
<name>A0A0C9QCR8_LACPA</name>
<accession>A0A0C9QCR8</accession>
<dbReference type="Pfam" id="PF05565">
    <property type="entry name" value="Sipho_Gp157"/>
    <property type="match status" value="1"/>
</dbReference>
<evidence type="ECO:0000313" key="2">
    <source>
        <dbReference type="EMBL" id="GAN36453.1"/>
    </source>
</evidence>
<comment type="caution">
    <text evidence="2">The sequence shown here is derived from an EMBL/GenBank/DDBJ whole genome shotgun (WGS) entry which is preliminary data.</text>
</comment>
<proteinExistence type="predicted"/>
<organism evidence="2 3">
    <name type="scientific">Lacticaseibacillus paracasei NRIC 0644</name>
    <dbReference type="NCBI Taxonomy" id="1435038"/>
    <lineage>
        <taxon>Bacteria</taxon>
        <taxon>Bacillati</taxon>
        <taxon>Bacillota</taxon>
        <taxon>Bacilli</taxon>
        <taxon>Lactobacillales</taxon>
        <taxon>Lactobacillaceae</taxon>
        <taxon>Lacticaseibacillus</taxon>
    </lineage>
</organism>
<dbReference type="RefSeq" id="WP_045624804.1">
    <property type="nucleotide sequence ID" value="NZ_BAYM01000080.1"/>
</dbReference>
<keyword evidence="1" id="KW-0175">Coiled coil</keyword>
<dbReference type="AlphaFoldDB" id="A0A0C9QCR8"/>
<dbReference type="Proteomes" id="UP000032552">
    <property type="component" value="Unassembled WGS sequence"/>
</dbReference>
<dbReference type="EMBL" id="BAYM01000080">
    <property type="protein sequence ID" value="GAN36453.1"/>
    <property type="molecule type" value="Genomic_DNA"/>
</dbReference>
<reference evidence="3" key="1">
    <citation type="submission" date="2014-05" db="EMBL/GenBank/DDBJ databases">
        <title>Whole genome sequencing of Lactobacillus casei NRIC0644.</title>
        <authorList>
            <person name="Atarashi H."/>
            <person name="Yoshida Y."/>
            <person name="Fujimura S."/>
            <person name="Tanaka N."/>
            <person name="Shiwa Y."/>
            <person name="Yoshikawa H."/>
            <person name="Okada S."/>
            <person name="Nakagawa J."/>
        </authorList>
    </citation>
    <scope>NUCLEOTIDE SEQUENCE [LARGE SCALE GENOMIC DNA]</scope>
    <source>
        <strain evidence="3">NRIC0644</strain>
    </source>
</reference>
<feature type="coiled-coil region" evidence="1">
    <location>
        <begin position="50"/>
        <end position="91"/>
    </location>
</feature>
<dbReference type="InterPro" id="IPR008840">
    <property type="entry name" value="Sipho_Gp157"/>
</dbReference>
<sequence>MPPVYDLKSKYATLLAKAEDMEIDPIVLHDTLESIKDAIEDKAVGCVQVIKSLEADVDSIDQEVKRLQERKKSYQNNIARLKLALVDAMNTTGQQKIKTPLWTIWVQKTPSVGVLNDDPKKVQTDFVKVETVYKVDKQAALKKLKAGEKIVGLQLRYSESLRTR</sequence>
<evidence type="ECO:0000313" key="3">
    <source>
        <dbReference type="Proteomes" id="UP000032552"/>
    </source>
</evidence>